<evidence type="ECO:0000313" key="11">
    <source>
        <dbReference type="Proteomes" id="UP000486351"/>
    </source>
</evidence>
<dbReference type="EMBL" id="QXFY01001928">
    <property type="protein sequence ID" value="KAE9306468.1"/>
    <property type="molecule type" value="Genomic_DNA"/>
</dbReference>
<keyword evidence="7" id="KW-1185">Reference proteome</keyword>
<dbReference type="EMBL" id="QXGB01001918">
    <property type="protein sequence ID" value="KAE9183787.1"/>
    <property type="molecule type" value="Genomic_DNA"/>
</dbReference>
<evidence type="ECO:0000313" key="8">
    <source>
        <dbReference type="Proteomes" id="UP000440367"/>
    </source>
</evidence>
<evidence type="ECO:0000313" key="5">
    <source>
        <dbReference type="EMBL" id="KAE9202944.1"/>
    </source>
</evidence>
<dbReference type="Proteomes" id="UP000476176">
    <property type="component" value="Unassembled WGS sequence"/>
</dbReference>
<comment type="caution">
    <text evidence="3">The sequence shown here is derived from an EMBL/GenBank/DDBJ whole genome shotgun (WGS) entry which is preliminary data.</text>
</comment>
<name>A0A6A3WJV3_9STRA</name>
<dbReference type="EMBL" id="QXGC01001908">
    <property type="protein sequence ID" value="KAE9193963.1"/>
    <property type="molecule type" value="Genomic_DNA"/>
</dbReference>
<dbReference type="EMBL" id="QXFW01001863">
    <property type="protein sequence ID" value="KAE8984864.1"/>
    <property type="molecule type" value="Genomic_DNA"/>
</dbReference>
<evidence type="ECO:0000256" key="1">
    <source>
        <dbReference type="SAM" id="MobiDB-lite"/>
    </source>
</evidence>
<evidence type="ECO:0000313" key="4">
    <source>
        <dbReference type="EMBL" id="KAE9193963.1"/>
    </source>
</evidence>
<organism evidence="3 7">
    <name type="scientific">Phytophthora fragariae</name>
    <dbReference type="NCBI Taxonomy" id="53985"/>
    <lineage>
        <taxon>Eukaryota</taxon>
        <taxon>Sar</taxon>
        <taxon>Stramenopiles</taxon>
        <taxon>Oomycota</taxon>
        <taxon>Peronosporomycetes</taxon>
        <taxon>Peronosporales</taxon>
        <taxon>Peronosporaceae</taxon>
        <taxon>Phytophthora</taxon>
    </lineage>
</organism>
<evidence type="ECO:0000313" key="2">
    <source>
        <dbReference type="EMBL" id="KAE8984864.1"/>
    </source>
</evidence>
<sequence length="33" mass="3197">MSGNNAGNANNAGDGAVSAQQQQLRGSSKPPAV</sequence>
<dbReference type="Proteomes" id="UP000486351">
    <property type="component" value="Unassembled WGS sequence"/>
</dbReference>
<dbReference type="Proteomes" id="UP000460718">
    <property type="component" value="Unassembled WGS sequence"/>
</dbReference>
<evidence type="ECO:0000313" key="9">
    <source>
        <dbReference type="Proteomes" id="UP000460718"/>
    </source>
</evidence>
<dbReference type="Proteomes" id="UP000433483">
    <property type="component" value="Unassembled WGS sequence"/>
</dbReference>
<protein>
    <submittedName>
        <fullName evidence="3">Uncharacterized protein</fullName>
    </submittedName>
</protein>
<gene>
    <name evidence="5" type="ORF">PF002_g21079</name>
    <name evidence="4" type="ORF">PF004_g20863</name>
    <name evidence="3" type="ORF">PF005_g21943</name>
    <name evidence="6" type="ORF">PF008_g21463</name>
    <name evidence="2" type="ORF">PF011_g20617</name>
</gene>
<evidence type="ECO:0000313" key="10">
    <source>
        <dbReference type="Proteomes" id="UP000476176"/>
    </source>
</evidence>
<accession>A0A6A3WJV3</accession>
<evidence type="ECO:0000313" key="6">
    <source>
        <dbReference type="EMBL" id="KAE9306468.1"/>
    </source>
</evidence>
<evidence type="ECO:0000313" key="7">
    <source>
        <dbReference type="Proteomes" id="UP000433483"/>
    </source>
</evidence>
<feature type="region of interest" description="Disordered" evidence="1">
    <location>
        <begin position="1"/>
        <end position="33"/>
    </location>
</feature>
<dbReference type="EMBL" id="QXGD01001588">
    <property type="protein sequence ID" value="KAE9202944.1"/>
    <property type="molecule type" value="Genomic_DNA"/>
</dbReference>
<evidence type="ECO:0000313" key="3">
    <source>
        <dbReference type="EMBL" id="KAE9183787.1"/>
    </source>
</evidence>
<dbReference type="AlphaFoldDB" id="A0A6A3WJV3"/>
<dbReference type="Proteomes" id="UP000440367">
    <property type="component" value="Unassembled WGS sequence"/>
</dbReference>
<feature type="compositionally biased region" description="Low complexity" evidence="1">
    <location>
        <begin position="1"/>
        <end position="16"/>
    </location>
</feature>
<proteinExistence type="predicted"/>
<reference evidence="7 8" key="1">
    <citation type="submission" date="2018-08" db="EMBL/GenBank/DDBJ databases">
        <title>Genomic investigation of the strawberry pathogen Phytophthora fragariae indicates pathogenicity is determined by transcriptional variation in three key races.</title>
        <authorList>
            <person name="Adams T.M."/>
            <person name="Armitage A.D."/>
            <person name="Sobczyk M.K."/>
            <person name="Bates H.J."/>
            <person name="Dunwell J.M."/>
            <person name="Nellist C.F."/>
            <person name="Harrison R.J."/>
        </authorList>
    </citation>
    <scope>NUCLEOTIDE SEQUENCE [LARGE SCALE GENOMIC DNA]</scope>
    <source>
        <strain evidence="5 8">BC-1</strain>
        <strain evidence="4 10">BC-23</strain>
        <strain evidence="3 7">NOV-27</strain>
        <strain evidence="6 11">NOV-77</strain>
        <strain evidence="2 9">SCRP245</strain>
    </source>
</reference>